<proteinExistence type="predicted"/>
<protein>
    <submittedName>
        <fullName evidence="2">Uncharacterized protein</fullName>
    </submittedName>
</protein>
<sequence length="173" mass="21050">MVEDYVILMFIFGIIIYFDNISNYVVGIFIIYILYNVYIQNRTEIYDNVNKIIKPDEISEYVEKHDDIKRIYNYKNFDKQSFLKGLKKYKRLLKYLDKLDIDNHNKENKNILENCKYYLDESVNHFVTICTQVYDVDENKKLKEIIDIYTNKMIDIIKEKQYDYGLIKEVEII</sequence>
<dbReference type="AlphaFoldDB" id="A0A6C0CY33"/>
<evidence type="ECO:0000313" key="2">
    <source>
        <dbReference type="EMBL" id="QHT09177.1"/>
    </source>
</evidence>
<keyword evidence="1" id="KW-0472">Membrane</keyword>
<evidence type="ECO:0000256" key="1">
    <source>
        <dbReference type="SAM" id="Phobius"/>
    </source>
</evidence>
<dbReference type="EMBL" id="MN739508">
    <property type="protein sequence ID" value="QHT09177.1"/>
    <property type="molecule type" value="Genomic_DNA"/>
</dbReference>
<reference evidence="2" key="1">
    <citation type="journal article" date="2020" name="Nature">
        <title>Giant virus diversity and host interactions through global metagenomics.</title>
        <authorList>
            <person name="Schulz F."/>
            <person name="Roux S."/>
            <person name="Paez-Espino D."/>
            <person name="Jungbluth S."/>
            <person name="Walsh D.A."/>
            <person name="Denef V.J."/>
            <person name="McMahon K.D."/>
            <person name="Konstantinidis K.T."/>
            <person name="Eloe-Fadrosh E.A."/>
            <person name="Kyrpides N.C."/>
            <person name="Woyke T."/>
        </authorList>
    </citation>
    <scope>NUCLEOTIDE SEQUENCE</scope>
    <source>
        <strain evidence="2">GVMAG-M-3300023110-24</strain>
    </source>
</reference>
<keyword evidence="1" id="KW-0812">Transmembrane</keyword>
<accession>A0A6C0CY33</accession>
<name>A0A6C0CY33_9ZZZZ</name>
<keyword evidence="1" id="KW-1133">Transmembrane helix</keyword>
<organism evidence="2">
    <name type="scientific">viral metagenome</name>
    <dbReference type="NCBI Taxonomy" id="1070528"/>
    <lineage>
        <taxon>unclassified sequences</taxon>
        <taxon>metagenomes</taxon>
        <taxon>organismal metagenomes</taxon>
    </lineage>
</organism>
<feature type="transmembrane region" description="Helical" evidence="1">
    <location>
        <begin position="6"/>
        <end position="35"/>
    </location>
</feature>